<feature type="compositionally biased region" description="Basic and acidic residues" evidence="2">
    <location>
        <begin position="162"/>
        <end position="177"/>
    </location>
</feature>
<comment type="caution">
    <text evidence="3">The sequence shown here is derived from an EMBL/GenBank/DDBJ whole genome shotgun (WGS) entry which is preliminary data.</text>
</comment>
<sequence length="274" mass="31725">MLTECEWTSAAVIPQLEQEKSTLGEAEQLINQLTHILSKKPPYKIDKINKTVLKIEGCAIPVDEDNTHPIFVEAAELVKRCARDIAGTRAAVRVEQRVAKEYREGIDKLRRRRLKEMGGEVQREHETCLANILELQWHVSYTERKLEALRDKVRKKRRQHSLLKESEDHMTEHSPLAREKGEAEIALSTVMQEELANTETEIEARDGVRREKRDIWKSEQIQAERVRDEMLAEKNKLEGEMSQATGELREADEIAKLLKDEIEGSITQRENNER</sequence>
<feature type="region of interest" description="Disordered" evidence="2">
    <location>
        <begin position="157"/>
        <end position="177"/>
    </location>
</feature>
<keyword evidence="4" id="KW-1185">Reference proteome</keyword>
<organism evidence="3 4">
    <name type="scientific">Oopsacas minuta</name>
    <dbReference type="NCBI Taxonomy" id="111878"/>
    <lineage>
        <taxon>Eukaryota</taxon>
        <taxon>Metazoa</taxon>
        <taxon>Porifera</taxon>
        <taxon>Hexactinellida</taxon>
        <taxon>Hexasterophora</taxon>
        <taxon>Lyssacinosida</taxon>
        <taxon>Leucopsacidae</taxon>
        <taxon>Oopsacas</taxon>
    </lineage>
</organism>
<evidence type="ECO:0000313" key="3">
    <source>
        <dbReference type="EMBL" id="KAI6653812.1"/>
    </source>
</evidence>
<protein>
    <submittedName>
        <fullName evidence="3">Coiled-coil domain-containing protein</fullName>
    </submittedName>
</protein>
<dbReference type="EMBL" id="JAKMXF010000255">
    <property type="protein sequence ID" value="KAI6653812.1"/>
    <property type="molecule type" value="Genomic_DNA"/>
</dbReference>
<dbReference type="Proteomes" id="UP001165289">
    <property type="component" value="Unassembled WGS sequence"/>
</dbReference>
<dbReference type="InterPro" id="IPR038826">
    <property type="entry name" value="CCDC178"/>
</dbReference>
<reference evidence="3 4" key="1">
    <citation type="journal article" date="2023" name="BMC Biol.">
        <title>The compact genome of the sponge Oopsacas minuta (Hexactinellida) is lacking key metazoan core genes.</title>
        <authorList>
            <person name="Santini S."/>
            <person name="Schenkelaars Q."/>
            <person name="Jourda C."/>
            <person name="Duchesne M."/>
            <person name="Belahbib H."/>
            <person name="Rocher C."/>
            <person name="Selva M."/>
            <person name="Riesgo A."/>
            <person name="Vervoort M."/>
            <person name="Leys S.P."/>
            <person name="Kodjabachian L."/>
            <person name="Le Bivic A."/>
            <person name="Borchiellini C."/>
            <person name="Claverie J.M."/>
            <person name="Renard E."/>
        </authorList>
    </citation>
    <scope>NUCLEOTIDE SEQUENCE [LARGE SCALE GENOMIC DNA]</scope>
    <source>
        <strain evidence="3">SPO-2</strain>
    </source>
</reference>
<evidence type="ECO:0000313" key="4">
    <source>
        <dbReference type="Proteomes" id="UP001165289"/>
    </source>
</evidence>
<dbReference type="AlphaFoldDB" id="A0AAV7JY33"/>
<keyword evidence="1" id="KW-0175">Coiled coil</keyword>
<accession>A0AAV7JY33</accession>
<dbReference type="PANTHER" id="PTHR35088">
    <property type="entry name" value="COILED-COIL DOMAIN-CONTAINING PROTEIN 178"/>
    <property type="match status" value="1"/>
</dbReference>
<dbReference type="PANTHER" id="PTHR35088:SF1">
    <property type="entry name" value="COILED-COIL DOMAIN-CONTAINING PROTEIN 178"/>
    <property type="match status" value="1"/>
</dbReference>
<proteinExistence type="predicted"/>
<gene>
    <name evidence="3" type="ORF">LOD99_3315</name>
</gene>
<feature type="coiled-coil region" evidence="1">
    <location>
        <begin position="220"/>
        <end position="261"/>
    </location>
</feature>
<evidence type="ECO:0000256" key="2">
    <source>
        <dbReference type="SAM" id="MobiDB-lite"/>
    </source>
</evidence>
<name>A0AAV7JY33_9METZ</name>
<evidence type="ECO:0000256" key="1">
    <source>
        <dbReference type="SAM" id="Coils"/>
    </source>
</evidence>